<organism evidence="15 16">
    <name type="scientific">Syntrophomonas wolfei</name>
    <dbReference type="NCBI Taxonomy" id="863"/>
    <lineage>
        <taxon>Bacteria</taxon>
        <taxon>Bacillati</taxon>
        <taxon>Bacillota</taxon>
        <taxon>Clostridia</taxon>
        <taxon>Eubacteriales</taxon>
        <taxon>Syntrophomonadaceae</taxon>
        <taxon>Syntrophomonas</taxon>
    </lineage>
</organism>
<dbReference type="PRINTS" id="PR00085">
    <property type="entry name" value="THFDHDRGNASE"/>
</dbReference>
<evidence type="ECO:0000259" key="13">
    <source>
        <dbReference type="Pfam" id="PF00763"/>
    </source>
</evidence>
<comment type="catalytic activity">
    <reaction evidence="12">
        <text>(6R)-5,10-methenyltetrahydrofolate + H2O = (6R)-10-formyltetrahydrofolate + H(+)</text>
        <dbReference type="Rhea" id="RHEA:23700"/>
        <dbReference type="ChEBI" id="CHEBI:15377"/>
        <dbReference type="ChEBI" id="CHEBI:15378"/>
        <dbReference type="ChEBI" id="CHEBI:57455"/>
        <dbReference type="ChEBI" id="CHEBI:195366"/>
        <dbReference type="EC" id="3.5.4.9"/>
    </reaction>
</comment>
<evidence type="ECO:0000256" key="1">
    <source>
        <dbReference type="ARBA" id="ARBA00004777"/>
    </source>
</evidence>
<dbReference type="AlphaFoldDB" id="A0A354YSV0"/>
<evidence type="ECO:0000256" key="11">
    <source>
        <dbReference type="ARBA" id="ARBA00023268"/>
    </source>
</evidence>
<evidence type="ECO:0000256" key="2">
    <source>
        <dbReference type="ARBA" id="ARBA00011738"/>
    </source>
</evidence>
<dbReference type="Proteomes" id="UP000263273">
    <property type="component" value="Unassembled WGS sequence"/>
</dbReference>
<reference evidence="15 16" key="1">
    <citation type="journal article" date="2018" name="Nat. Biotechnol.">
        <title>A standardized bacterial taxonomy based on genome phylogeny substantially revises the tree of life.</title>
        <authorList>
            <person name="Parks D.H."/>
            <person name="Chuvochina M."/>
            <person name="Waite D.W."/>
            <person name="Rinke C."/>
            <person name="Skarshewski A."/>
            <person name="Chaumeil P.A."/>
            <person name="Hugenholtz P."/>
        </authorList>
    </citation>
    <scope>NUCLEOTIDE SEQUENCE [LARGE SCALE GENOMIC DNA]</scope>
    <source>
        <strain evidence="15">UBA10948</strain>
    </source>
</reference>
<dbReference type="EC" id="3.5.4.9" evidence="12"/>
<gene>
    <name evidence="12" type="primary">folD</name>
    <name evidence="15" type="ORF">DDZ44_00675</name>
</gene>
<keyword evidence="5 12" id="KW-0658">Purine biosynthesis</keyword>
<evidence type="ECO:0000259" key="14">
    <source>
        <dbReference type="Pfam" id="PF02882"/>
    </source>
</evidence>
<sequence>MEIISGSQIAQEIRQKVKERNEQEGISPCLAMILVGGQKEDLHYVGLKEKAAAATGGKSRLLHLPEDSSQQELMAKIAELNQDEQVDGILLQLPLPAALEEQTDEILAAIRPDKDVDGFSLVNRGRMSGDNPSFISCAALACLEIIERFFPSLAGKKAVLVGDSFDLIIPLATIMIKRACQLSVLPSYEPGQASGADILVVEKGRAGIVQAEGLAPGVLIIDAGFYWGAGGVCGNVDRAALEGQGFEARLLPVPGGMGPILIAKLMENLAQAARQKRY</sequence>
<evidence type="ECO:0000256" key="3">
    <source>
        <dbReference type="ARBA" id="ARBA00022563"/>
    </source>
</evidence>
<keyword evidence="7 12" id="KW-0521">NADP</keyword>
<evidence type="ECO:0000256" key="4">
    <source>
        <dbReference type="ARBA" id="ARBA00022605"/>
    </source>
</evidence>
<dbReference type="InterPro" id="IPR036291">
    <property type="entry name" value="NAD(P)-bd_dom_sf"/>
</dbReference>
<protein>
    <recommendedName>
        <fullName evidence="12">Bifunctional protein FolD</fullName>
    </recommendedName>
    <domain>
        <recommendedName>
            <fullName evidence="12">Methylenetetrahydrofolate dehydrogenase</fullName>
            <ecNumber evidence="12">1.5.1.5</ecNumber>
        </recommendedName>
    </domain>
    <domain>
        <recommendedName>
            <fullName evidence="12">Methenyltetrahydrofolate cyclohydrolase</fullName>
            <ecNumber evidence="12">3.5.4.9</ecNumber>
        </recommendedName>
    </domain>
</protein>
<keyword evidence="11 12" id="KW-0511">Multifunctional enzyme</keyword>
<dbReference type="GO" id="GO:0004488">
    <property type="term" value="F:methylenetetrahydrofolate dehydrogenase (NADP+) activity"/>
    <property type="evidence" value="ECO:0007669"/>
    <property type="project" value="UniProtKB-UniRule"/>
</dbReference>
<dbReference type="CDD" id="cd01080">
    <property type="entry name" value="NAD_bind_m-THF_DH_Cyclohyd"/>
    <property type="match status" value="1"/>
</dbReference>
<dbReference type="InterPro" id="IPR046346">
    <property type="entry name" value="Aminoacid_DH-like_N_sf"/>
</dbReference>
<dbReference type="RefSeq" id="WP_276620087.1">
    <property type="nucleotide sequence ID" value="NZ_DCDX01000072.1"/>
</dbReference>
<dbReference type="SUPFAM" id="SSF51735">
    <property type="entry name" value="NAD(P)-binding Rossmann-fold domains"/>
    <property type="match status" value="1"/>
</dbReference>
<evidence type="ECO:0000256" key="6">
    <source>
        <dbReference type="ARBA" id="ARBA00022801"/>
    </source>
</evidence>
<evidence type="ECO:0000256" key="7">
    <source>
        <dbReference type="ARBA" id="ARBA00022857"/>
    </source>
</evidence>
<keyword evidence="9 12" id="KW-0368">Histidine biosynthesis</keyword>
<dbReference type="STRING" id="378794.GCA_001570625_02362"/>
<dbReference type="PANTHER" id="PTHR48099">
    <property type="entry name" value="C-1-TETRAHYDROFOLATE SYNTHASE, CYTOPLASMIC-RELATED"/>
    <property type="match status" value="1"/>
</dbReference>
<dbReference type="GO" id="GO:0035999">
    <property type="term" value="P:tetrahydrofolate interconversion"/>
    <property type="evidence" value="ECO:0007669"/>
    <property type="project" value="UniProtKB-UniRule"/>
</dbReference>
<dbReference type="GO" id="GO:0006164">
    <property type="term" value="P:purine nucleotide biosynthetic process"/>
    <property type="evidence" value="ECO:0007669"/>
    <property type="project" value="UniProtKB-KW"/>
</dbReference>
<keyword evidence="4 12" id="KW-0028">Amino-acid biosynthesis</keyword>
<comment type="similarity">
    <text evidence="12">Belongs to the tetrahydrofolate dehydrogenase/cyclohydrolase family.</text>
</comment>
<evidence type="ECO:0000313" key="16">
    <source>
        <dbReference type="Proteomes" id="UP000263273"/>
    </source>
</evidence>
<dbReference type="GO" id="GO:0009086">
    <property type="term" value="P:methionine biosynthetic process"/>
    <property type="evidence" value="ECO:0007669"/>
    <property type="project" value="UniProtKB-KW"/>
</dbReference>
<dbReference type="Gene3D" id="3.40.50.720">
    <property type="entry name" value="NAD(P)-binding Rossmann-like Domain"/>
    <property type="match status" value="1"/>
</dbReference>
<dbReference type="InterPro" id="IPR020631">
    <property type="entry name" value="THF_DH/CycHdrlase_NAD-bd_dom"/>
</dbReference>
<keyword evidence="10 12" id="KW-0486">Methionine biosynthesis</keyword>
<dbReference type="GO" id="GO:0004477">
    <property type="term" value="F:methenyltetrahydrofolate cyclohydrolase activity"/>
    <property type="evidence" value="ECO:0007669"/>
    <property type="project" value="UniProtKB-UniRule"/>
</dbReference>
<comment type="subunit">
    <text evidence="2 12">Homodimer.</text>
</comment>
<evidence type="ECO:0000256" key="5">
    <source>
        <dbReference type="ARBA" id="ARBA00022755"/>
    </source>
</evidence>
<dbReference type="GO" id="GO:0000105">
    <property type="term" value="P:L-histidine biosynthetic process"/>
    <property type="evidence" value="ECO:0007669"/>
    <property type="project" value="UniProtKB-KW"/>
</dbReference>
<evidence type="ECO:0000313" key="15">
    <source>
        <dbReference type="EMBL" id="HBK52438.1"/>
    </source>
</evidence>
<dbReference type="PANTHER" id="PTHR48099:SF5">
    <property type="entry name" value="C-1-TETRAHYDROFOLATE SYNTHASE, CYTOPLASMIC"/>
    <property type="match status" value="1"/>
</dbReference>
<accession>A0A354YSV0</accession>
<feature type="binding site" evidence="12">
    <location>
        <begin position="162"/>
        <end position="164"/>
    </location>
    <ligand>
        <name>NADP(+)</name>
        <dbReference type="ChEBI" id="CHEBI:58349"/>
    </ligand>
</feature>
<proteinExistence type="inferred from homology"/>
<evidence type="ECO:0000256" key="8">
    <source>
        <dbReference type="ARBA" id="ARBA00023002"/>
    </source>
</evidence>
<dbReference type="EC" id="1.5.1.5" evidence="12"/>
<comment type="pathway">
    <text evidence="1 12">One-carbon metabolism; tetrahydrofolate interconversion.</text>
</comment>
<comment type="caution">
    <text evidence="15">The sequence shown here is derived from an EMBL/GenBank/DDBJ whole genome shotgun (WGS) entry which is preliminary data.</text>
</comment>
<dbReference type="HAMAP" id="MF_01576">
    <property type="entry name" value="THF_DHG_CYH"/>
    <property type="match status" value="1"/>
</dbReference>
<dbReference type="InterPro" id="IPR020630">
    <property type="entry name" value="THF_DH/CycHdrlase_cat_dom"/>
</dbReference>
<evidence type="ECO:0000256" key="10">
    <source>
        <dbReference type="ARBA" id="ARBA00023167"/>
    </source>
</evidence>
<dbReference type="PROSITE" id="PS00766">
    <property type="entry name" value="THF_DHG_CYH_1"/>
    <property type="match status" value="1"/>
</dbReference>
<dbReference type="Gene3D" id="3.40.50.10860">
    <property type="entry name" value="Leucine Dehydrogenase, chain A, domain 1"/>
    <property type="match status" value="1"/>
</dbReference>
<keyword evidence="6 12" id="KW-0378">Hydrolase</keyword>
<comment type="function">
    <text evidence="12">Catalyzes the oxidation of 5,10-methylenetetrahydrofolate to 5,10-methenyltetrahydrofolate and then the hydrolysis of 5,10-methenyltetrahydrofolate to 10-formyltetrahydrofolate.</text>
</comment>
<dbReference type="Pfam" id="PF02882">
    <property type="entry name" value="THF_DHG_CYH_C"/>
    <property type="match status" value="1"/>
</dbReference>
<dbReference type="InterPro" id="IPR020867">
    <property type="entry name" value="THF_DH/CycHdrlase_CS"/>
</dbReference>
<evidence type="ECO:0000256" key="9">
    <source>
        <dbReference type="ARBA" id="ARBA00023102"/>
    </source>
</evidence>
<keyword evidence="8 12" id="KW-0560">Oxidoreductase</keyword>
<evidence type="ECO:0000256" key="12">
    <source>
        <dbReference type="HAMAP-Rule" id="MF_01576"/>
    </source>
</evidence>
<dbReference type="Pfam" id="PF00763">
    <property type="entry name" value="THF_DHG_CYH"/>
    <property type="match status" value="1"/>
</dbReference>
<dbReference type="UniPathway" id="UPA00193"/>
<dbReference type="GO" id="GO:0005829">
    <property type="term" value="C:cytosol"/>
    <property type="evidence" value="ECO:0007669"/>
    <property type="project" value="TreeGrafter"/>
</dbReference>
<keyword evidence="3 12" id="KW-0554">One-carbon metabolism</keyword>
<dbReference type="InterPro" id="IPR000672">
    <property type="entry name" value="THF_DH/CycHdrlase"/>
</dbReference>
<feature type="domain" description="Tetrahydrofolate dehydrogenase/cyclohydrolase catalytic" evidence="13">
    <location>
        <begin position="4"/>
        <end position="117"/>
    </location>
</feature>
<dbReference type="FunFam" id="3.40.50.10860:FF:000005">
    <property type="entry name" value="C-1-tetrahydrofolate synthase, cytoplasmic, putative"/>
    <property type="match status" value="1"/>
</dbReference>
<comment type="caution">
    <text evidence="12">Lacks conserved residue(s) required for the propagation of feature annotation.</text>
</comment>
<feature type="domain" description="Tetrahydrofolate dehydrogenase/cyclohydrolase NAD(P)-binding" evidence="14">
    <location>
        <begin position="136"/>
        <end position="276"/>
    </location>
</feature>
<dbReference type="EMBL" id="DNZF01000017">
    <property type="protein sequence ID" value="HBK52438.1"/>
    <property type="molecule type" value="Genomic_DNA"/>
</dbReference>
<dbReference type="SUPFAM" id="SSF53223">
    <property type="entry name" value="Aminoacid dehydrogenase-like, N-terminal domain"/>
    <property type="match status" value="1"/>
</dbReference>
<name>A0A354YSV0_9FIRM</name>
<comment type="catalytic activity">
    <reaction evidence="12">
        <text>(6R)-5,10-methylene-5,6,7,8-tetrahydrofolate + NADP(+) = (6R)-5,10-methenyltetrahydrofolate + NADPH</text>
        <dbReference type="Rhea" id="RHEA:22812"/>
        <dbReference type="ChEBI" id="CHEBI:15636"/>
        <dbReference type="ChEBI" id="CHEBI:57455"/>
        <dbReference type="ChEBI" id="CHEBI:57783"/>
        <dbReference type="ChEBI" id="CHEBI:58349"/>
        <dbReference type="EC" id="1.5.1.5"/>
    </reaction>
</comment>